<protein>
    <submittedName>
        <fullName evidence="2">Uncharacterized protein</fullName>
    </submittedName>
</protein>
<proteinExistence type="predicted"/>
<sequence length="274" mass="32413">MPFPENKRRYTNALTRSSLPSPLQPRKMALILGRNRWGKPRDSLGNEAYSYQRFLARQREAMSGSGGGMYMNNYWNTFGRGGLGGLRAPRMRRPAYGGGYYGGNTGYPGYGGYNQRPYTSRPRFAARPTQFTRPNPRYPSWRPFNYGGRLGRTRQQFQPRYRNYSPSPYSNRRRPYGRDQYYDDDLSEDDFDESDFEDSYYPSRQPRWYNGYRGWDDGDEDDEDDDEDDWDEYGYGDLDEEDDSDLDDYDYDSDGYDEGRYGYRGIRFHPRGYR</sequence>
<evidence type="ECO:0000313" key="3">
    <source>
        <dbReference type="Proteomes" id="UP000756921"/>
    </source>
</evidence>
<dbReference type="OrthoDB" id="3798761at2759"/>
<comment type="caution">
    <text evidence="2">The sequence shown here is derived from an EMBL/GenBank/DDBJ whole genome shotgun (WGS) entry which is preliminary data.</text>
</comment>
<gene>
    <name evidence="2" type="ORF">PMIN01_13025</name>
</gene>
<keyword evidence="3" id="KW-1185">Reference proteome</keyword>
<evidence type="ECO:0000313" key="2">
    <source>
        <dbReference type="EMBL" id="KAF9729335.1"/>
    </source>
</evidence>
<feature type="region of interest" description="Disordered" evidence="1">
    <location>
        <begin position="119"/>
        <end position="264"/>
    </location>
</feature>
<name>A0A9P6G7M7_9PLEO</name>
<evidence type="ECO:0000256" key="1">
    <source>
        <dbReference type="SAM" id="MobiDB-lite"/>
    </source>
</evidence>
<feature type="compositionally biased region" description="Acidic residues" evidence="1">
    <location>
        <begin position="182"/>
        <end position="198"/>
    </location>
</feature>
<dbReference type="Proteomes" id="UP000756921">
    <property type="component" value="Unassembled WGS sequence"/>
</dbReference>
<dbReference type="EMBL" id="WJXW01000017">
    <property type="protein sequence ID" value="KAF9729335.1"/>
    <property type="molecule type" value="Genomic_DNA"/>
</dbReference>
<feature type="compositionally biased region" description="Polar residues" evidence="1">
    <location>
        <begin position="153"/>
        <end position="170"/>
    </location>
</feature>
<dbReference type="AlphaFoldDB" id="A0A9P6G7M7"/>
<organism evidence="2 3">
    <name type="scientific">Paraphaeosphaeria minitans</name>
    <dbReference type="NCBI Taxonomy" id="565426"/>
    <lineage>
        <taxon>Eukaryota</taxon>
        <taxon>Fungi</taxon>
        <taxon>Dikarya</taxon>
        <taxon>Ascomycota</taxon>
        <taxon>Pezizomycotina</taxon>
        <taxon>Dothideomycetes</taxon>
        <taxon>Pleosporomycetidae</taxon>
        <taxon>Pleosporales</taxon>
        <taxon>Massarineae</taxon>
        <taxon>Didymosphaeriaceae</taxon>
        <taxon>Paraphaeosphaeria</taxon>
    </lineage>
</organism>
<accession>A0A9P6G7M7</accession>
<reference evidence="2" key="1">
    <citation type="journal article" date="2020" name="Mol. Plant Microbe Interact.">
        <title>Genome Sequence of the Biocontrol Agent Coniothyrium minitans strain Conio (IMI 134523).</title>
        <authorList>
            <person name="Patel D."/>
            <person name="Shittu T.A."/>
            <person name="Baroncelli R."/>
            <person name="Muthumeenakshi S."/>
            <person name="Osborne T.H."/>
            <person name="Janganan T.K."/>
            <person name="Sreenivasaprasad S."/>
        </authorList>
    </citation>
    <scope>NUCLEOTIDE SEQUENCE</scope>
    <source>
        <strain evidence="2">Conio</strain>
    </source>
</reference>
<feature type="compositionally biased region" description="Acidic residues" evidence="1">
    <location>
        <begin position="217"/>
        <end position="256"/>
    </location>
</feature>